<evidence type="ECO:0000256" key="5">
    <source>
        <dbReference type="ARBA" id="ARBA00022944"/>
    </source>
</evidence>
<gene>
    <name evidence="7" type="ORF">FIC87_09985</name>
</gene>
<keyword evidence="5" id="KW-0777">Teichoic acid biosynthesis</keyword>
<comment type="similarity">
    <text evidence="2">Belongs to the CDP-glycerol glycerophosphotransferase family.</text>
</comment>
<dbReference type="AlphaFoldDB" id="A0A5C5BW14"/>
<evidence type="ECO:0000256" key="3">
    <source>
        <dbReference type="ARBA" id="ARBA00022475"/>
    </source>
</evidence>
<dbReference type="PANTHER" id="PTHR37316">
    <property type="entry name" value="TEICHOIC ACID GLYCEROL-PHOSPHATE PRIMASE"/>
    <property type="match status" value="1"/>
</dbReference>
<comment type="caution">
    <text evidence="7">The sequence shown here is derived from an EMBL/GenBank/DDBJ whole genome shotgun (WGS) entry which is preliminary data.</text>
</comment>
<dbReference type="SUPFAM" id="SSF53756">
    <property type="entry name" value="UDP-Glycosyltransferase/glycogen phosphorylase"/>
    <property type="match status" value="1"/>
</dbReference>
<dbReference type="Gene3D" id="3.40.50.11820">
    <property type="match status" value="1"/>
</dbReference>
<dbReference type="GO" id="GO:0019350">
    <property type="term" value="P:teichoic acid biosynthetic process"/>
    <property type="evidence" value="ECO:0007669"/>
    <property type="project" value="UniProtKB-KW"/>
</dbReference>
<keyword evidence="4" id="KW-0808">Transferase</keyword>
<proteinExistence type="inferred from homology"/>
<evidence type="ECO:0000313" key="8">
    <source>
        <dbReference type="Proteomes" id="UP000312594"/>
    </source>
</evidence>
<evidence type="ECO:0000313" key="7">
    <source>
        <dbReference type="EMBL" id="TNU89946.1"/>
    </source>
</evidence>
<sequence length="413" mass="45835">MTLRRITRRTTRRDALVTKLAAWIIRLAYSICALFPRRNKISFLSRQSSRPFDFELLEPEIERSFPENVIVWSCVPESGSFGVALALRQVWHAATSRVCFVDGYVPAVCVPEKHEGMLCVQMWHALGAIKKFGYQALDTPDGRSSRAARDLRMHRGYDVVIAGLPGAVPSFSEAFDCPSSVILPLGLPRIDYILSPEFSVKRDRRLRAAVARLGIEDGRDRDGVVVLYAPTLRRGVADGSEWFVRSVRKLQRAFSAHDTTLVVAGHPLQADASLDEEGVLFLRDSAVIDVLDWVDYVITDYSAVAFEAAVASKKVLFYVPDINEYRLSPGLNIDPCESYPELTFDDAACLAEAVARDHRESGGFIEPFDERAKGYLGELEPGCIQRIIAEVRSLAGVSPRAVEDDDGLAQTAV</sequence>
<protein>
    <submittedName>
        <fullName evidence="7">Uncharacterized protein</fullName>
    </submittedName>
</protein>
<dbReference type="InterPro" id="IPR007554">
    <property type="entry name" value="Glycerophosphate_synth"/>
</dbReference>
<dbReference type="EMBL" id="VEVP01000022">
    <property type="protein sequence ID" value="TNU89946.1"/>
    <property type="molecule type" value="Genomic_DNA"/>
</dbReference>
<dbReference type="Gene3D" id="3.40.50.12580">
    <property type="match status" value="1"/>
</dbReference>
<dbReference type="InterPro" id="IPR043148">
    <property type="entry name" value="TagF_C"/>
</dbReference>
<keyword evidence="6" id="KW-0472">Membrane</keyword>
<dbReference type="InterPro" id="IPR051612">
    <property type="entry name" value="Teichoic_Acid_Biosynth"/>
</dbReference>
<evidence type="ECO:0000256" key="2">
    <source>
        <dbReference type="ARBA" id="ARBA00010488"/>
    </source>
</evidence>
<dbReference type="RefSeq" id="WP_139912699.1">
    <property type="nucleotide sequence ID" value="NZ_VEVP01000022.1"/>
</dbReference>
<reference evidence="7 8" key="1">
    <citation type="journal article" date="2005" name="Appl. Environ. Microbiol.">
        <title>Intestinal bacterial communities that produce active estrogen-like compounds enterodiol and enterolactone in humans.</title>
        <authorList>
            <person name="Clavel T."/>
            <person name="Henderson G."/>
            <person name="Alpert C.A."/>
            <person name="Philippe C."/>
            <person name="Rigottier-Gois L."/>
            <person name="Dore J."/>
            <person name="Blaut M."/>
        </authorList>
    </citation>
    <scope>NUCLEOTIDE SEQUENCE [LARGE SCALE GENOMIC DNA]</scope>
    <source>
        <strain evidence="7 8">SECO-MT75m2</strain>
    </source>
</reference>
<evidence type="ECO:0000256" key="1">
    <source>
        <dbReference type="ARBA" id="ARBA00004202"/>
    </source>
</evidence>
<dbReference type="GO" id="GO:0005886">
    <property type="term" value="C:plasma membrane"/>
    <property type="evidence" value="ECO:0007669"/>
    <property type="project" value="UniProtKB-SubCell"/>
</dbReference>
<dbReference type="Pfam" id="PF04464">
    <property type="entry name" value="Glyphos_transf"/>
    <property type="match status" value="1"/>
</dbReference>
<evidence type="ECO:0000256" key="6">
    <source>
        <dbReference type="ARBA" id="ARBA00023136"/>
    </source>
</evidence>
<name>A0A5C5BW14_EGGLN</name>
<dbReference type="Proteomes" id="UP000312594">
    <property type="component" value="Unassembled WGS sequence"/>
</dbReference>
<keyword evidence="3" id="KW-1003">Cell membrane</keyword>
<dbReference type="InterPro" id="IPR043149">
    <property type="entry name" value="TagF_N"/>
</dbReference>
<dbReference type="GO" id="GO:0047355">
    <property type="term" value="F:CDP-glycerol glycerophosphotransferase activity"/>
    <property type="evidence" value="ECO:0007669"/>
    <property type="project" value="InterPro"/>
</dbReference>
<accession>A0A5C5BW14</accession>
<evidence type="ECO:0000256" key="4">
    <source>
        <dbReference type="ARBA" id="ARBA00022679"/>
    </source>
</evidence>
<organism evidence="7 8">
    <name type="scientific">Eggerthella lenta</name>
    <name type="common">Eubacterium lentum</name>
    <dbReference type="NCBI Taxonomy" id="84112"/>
    <lineage>
        <taxon>Bacteria</taxon>
        <taxon>Bacillati</taxon>
        <taxon>Actinomycetota</taxon>
        <taxon>Coriobacteriia</taxon>
        <taxon>Eggerthellales</taxon>
        <taxon>Eggerthellaceae</taxon>
        <taxon>Eggerthella</taxon>
    </lineage>
</organism>
<comment type="subcellular location">
    <subcellularLocation>
        <location evidence="1">Cell membrane</location>
        <topology evidence="1">Peripheral membrane protein</topology>
    </subcellularLocation>
</comment>
<dbReference type="PANTHER" id="PTHR37316:SF1">
    <property type="entry name" value="TEICHOIC ACID GLYCEROL-PHOSPHATE PRIMASE"/>
    <property type="match status" value="1"/>
</dbReference>